<evidence type="ECO:0000256" key="1">
    <source>
        <dbReference type="ARBA" id="ARBA00022814"/>
    </source>
</evidence>
<dbReference type="Proteomes" id="UP000191933">
    <property type="component" value="Unassembled WGS sequence"/>
</dbReference>
<dbReference type="InterPro" id="IPR014722">
    <property type="entry name" value="Rib_uL2_dom2"/>
</dbReference>
<accession>A0A9W5B7V0</accession>
<protein>
    <submittedName>
        <fullName evidence="5">Transcription antitermination protein nusG</fullName>
    </submittedName>
</protein>
<evidence type="ECO:0000256" key="2">
    <source>
        <dbReference type="ARBA" id="ARBA00023015"/>
    </source>
</evidence>
<keyword evidence="1" id="KW-0889">Transcription antitermination</keyword>
<evidence type="ECO:0000313" key="6">
    <source>
        <dbReference type="Proteomes" id="UP000191933"/>
    </source>
</evidence>
<dbReference type="GO" id="GO:0031564">
    <property type="term" value="P:transcription antitermination"/>
    <property type="evidence" value="ECO:0007669"/>
    <property type="project" value="UniProtKB-KW"/>
</dbReference>
<dbReference type="SUPFAM" id="SSF82679">
    <property type="entry name" value="N-utilization substance G protein NusG, N-terminal domain"/>
    <property type="match status" value="1"/>
</dbReference>
<dbReference type="EMBL" id="FBVY01000048">
    <property type="protein sequence ID" value="CUX03741.1"/>
    <property type="molecule type" value="Genomic_DNA"/>
</dbReference>
<gene>
    <name evidence="5" type="primary">nusg</name>
    <name evidence="5" type="ORF">AGR2A_pb20055</name>
</gene>
<reference evidence="5 6" key="1">
    <citation type="submission" date="2016-01" db="EMBL/GenBank/DDBJ databases">
        <authorList>
            <person name="Regsiter A."/>
            <person name="william w."/>
        </authorList>
    </citation>
    <scope>NUCLEOTIDE SEQUENCE [LARGE SCALE GENOMIC DNA]</scope>
    <source>
        <strain evidence="5 6">CFBP 5494</strain>
    </source>
</reference>
<comment type="caution">
    <text evidence="5">The sequence shown here is derived from an EMBL/GenBank/DDBJ whole genome shotgun (WGS) entry which is preliminary data.</text>
</comment>
<dbReference type="PANTHER" id="PTHR30265">
    <property type="entry name" value="RHO-INTERACTING TRANSCRIPTION TERMINATION FACTOR NUSG"/>
    <property type="match status" value="1"/>
</dbReference>
<dbReference type="AlphaFoldDB" id="A0A9W5B7V0"/>
<keyword evidence="2" id="KW-0805">Transcription regulation</keyword>
<dbReference type="CDD" id="cd08000">
    <property type="entry name" value="NGN"/>
    <property type="match status" value="1"/>
</dbReference>
<feature type="domain" description="NusG-like N-terminal" evidence="4">
    <location>
        <begin position="54"/>
        <end position="153"/>
    </location>
</feature>
<keyword evidence="6" id="KW-1185">Reference proteome</keyword>
<dbReference type="InterPro" id="IPR036735">
    <property type="entry name" value="NGN_dom_sf"/>
</dbReference>
<evidence type="ECO:0000259" key="4">
    <source>
        <dbReference type="SMART" id="SM00738"/>
    </source>
</evidence>
<sequence length="222" mass="24605">MTRMRGKKSGAQVDVCAQNEPSEWQKRRMTRRLRLAIQQLSAAAMSRFEDEPTRAKWFCMAVFGGRELTLEQNLKDAGVDVFVPRERWTAVKKGVKVEGESALLPGYMLVRVLPSAEAFFGLKLQEGVVDFVGGSTGYYEVRLADVTKLKAICDTNDVSRMAVDRSIGQGSKVQITHGPFAGHDCVVVQVTAARNARATVWIEAFGDRLKPVTLPLAFLKKV</sequence>
<dbReference type="Gene3D" id="3.30.70.940">
    <property type="entry name" value="NusG, N-terminal domain"/>
    <property type="match status" value="1"/>
</dbReference>
<dbReference type="Gene3D" id="2.30.30.30">
    <property type="match status" value="1"/>
</dbReference>
<keyword evidence="3" id="KW-0804">Transcription</keyword>
<name>A0A9W5B7V0_9HYPH</name>
<dbReference type="InterPro" id="IPR043425">
    <property type="entry name" value="NusG-like"/>
</dbReference>
<dbReference type="InterPro" id="IPR006645">
    <property type="entry name" value="NGN-like_dom"/>
</dbReference>
<organism evidence="5 6">
    <name type="scientific">Agrobacterium genomosp. 2 str. CFBP 5494</name>
    <dbReference type="NCBI Taxonomy" id="1183436"/>
    <lineage>
        <taxon>Bacteria</taxon>
        <taxon>Pseudomonadati</taxon>
        <taxon>Pseudomonadota</taxon>
        <taxon>Alphaproteobacteria</taxon>
        <taxon>Hyphomicrobiales</taxon>
        <taxon>Rhizobiaceae</taxon>
        <taxon>Rhizobium/Agrobacterium group</taxon>
        <taxon>Agrobacterium</taxon>
        <taxon>Agrobacterium tumefaciens complex</taxon>
    </lineage>
</organism>
<dbReference type="GO" id="GO:0006354">
    <property type="term" value="P:DNA-templated transcription elongation"/>
    <property type="evidence" value="ECO:0007669"/>
    <property type="project" value="InterPro"/>
</dbReference>
<dbReference type="PANTHER" id="PTHR30265:SF4">
    <property type="entry name" value="KOW MOTIF FAMILY PROTEIN, EXPRESSED"/>
    <property type="match status" value="1"/>
</dbReference>
<proteinExistence type="predicted"/>
<evidence type="ECO:0000313" key="5">
    <source>
        <dbReference type="EMBL" id="CUX03741.1"/>
    </source>
</evidence>
<dbReference type="Pfam" id="PF02357">
    <property type="entry name" value="NusG"/>
    <property type="match status" value="1"/>
</dbReference>
<dbReference type="SMART" id="SM00738">
    <property type="entry name" value="NGN"/>
    <property type="match status" value="1"/>
</dbReference>
<evidence type="ECO:0000256" key="3">
    <source>
        <dbReference type="ARBA" id="ARBA00023163"/>
    </source>
</evidence>